<dbReference type="GO" id="GO:0061630">
    <property type="term" value="F:ubiquitin protein ligase activity"/>
    <property type="evidence" value="ECO:0007669"/>
    <property type="project" value="TreeGrafter"/>
</dbReference>
<gene>
    <name evidence="3" type="ORF">V9T40_001317</name>
</gene>
<dbReference type="PROSITE" id="PS51065">
    <property type="entry name" value="NHR"/>
    <property type="match status" value="6"/>
</dbReference>
<evidence type="ECO:0000313" key="3">
    <source>
        <dbReference type="EMBL" id="KAK7580688.1"/>
    </source>
</evidence>
<evidence type="ECO:0000313" key="4">
    <source>
        <dbReference type="Proteomes" id="UP001367676"/>
    </source>
</evidence>
<keyword evidence="4" id="KW-1185">Reference proteome</keyword>
<feature type="domain" description="NHR" evidence="2">
    <location>
        <begin position="1"/>
        <end position="164"/>
    </location>
</feature>
<dbReference type="Pfam" id="PF07177">
    <property type="entry name" value="Neuralized"/>
    <property type="match status" value="6"/>
</dbReference>
<feature type="domain" description="NHR" evidence="2">
    <location>
        <begin position="817"/>
        <end position="980"/>
    </location>
</feature>
<dbReference type="FunFam" id="2.60.120.920:FF:000001">
    <property type="entry name" value="neuralized-like protein 4 isoform X1"/>
    <property type="match status" value="6"/>
</dbReference>
<feature type="domain" description="NHR" evidence="2">
    <location>
        <begin position="228"/>
        <end position="395"/>
    </location>
</feature>
<dbReference type="InterPro" id="IPR043136">
    <property type="entry name" value="B30.2/SPRY_sf"/>
</dbReference>
<name>A0AAN9TAZ9_9HEMI</name>
<dbReference type="Proteomes" id="UP001367676">
    <property type="component" value="Unassembled WGS sequence"/>
</dbReference>
<evidence type="ECO:0000256" key="1">
    <source>
        <dbReference type="SAM" id="MobiDB-lite"/>
    </source>
</evidence>
<reference evidence="3 4" key="1">
    <citation type="submission" date="2024-03" db="EMBL/GenBank/DDBJ databases">
        <title>Adaptation during the transition from Ophiocordyceps entomopathogen to insect associate is accompanied by gene loss and intensified selection.</title>
        <authorList>
            <person name="Ward C.M."/>
            <person name="Onetto C.A."/>
            <person name="Borneman A.R."/>
        </authorList>
    </citation>
    <scope>NUCLEOTIDE SEQUENCE [LARGE SCALE GENOMIC DNA]</scope>
    <source>
        <strain evidence="3">AWRI1</strain>
        <tissue evidence="3">Single Adult Female</tissue>
    </source>
</reference>
<protein>
    <recommendedName>
        <fullName evidence="2">NHR domain-containing protein</fullName>
    </recommendedName>
</protein>
<comment type="caution">
    <text evidence="3">The sequence shown here is derived from an EMBL/GenBank/DDBJ whole genome shotgun (WGS) entry which is preliminary data.</text>
</comment>
<dbReference type="PANTHER" id="PTHR12429">
    <property type="entry name" value="NEURALIZED"/>
    <property type="match status" value="1"/>
</dbReference>
<dbReference type="EMBL" id="JBBCAQ010000034">
    <property type="protein sequence ID" value="KAK7580688.1"/>
    <property type="molecule type" value="Genomic_DNA"/>
</dbReference>
<feature type="domain" description="NHR" evidence="2">
    <location>
        <begin position="430"/>
        <end position="596"/>
    </location>
</feature>
<proteinExistence type="predicted"/>
<sequence>MFHAICGDRITLFNGNKTAKRNLSEFNHGLVFSKDPLRPNYLFEVRIEKKVYAWSGGLEIGVTKCSPDCLDGVPANATDLKSGTWILSGSSVLKDGRSVLDIYGLNLNNIEEGDVVGVMKTDQNELIFSLNGECKGIAAYHIPFRVFAIVDLYGQVAQASVVSYSSVESIQTSSLSNDLDTFDDSDITEGNSLLSNLVSNFDLQTISLCGRIEETLSPGQNSNVPPDRIRFHSRCGTLAKISGNGRSAERLRPLDEFNNGVVITHRPLCTEELFEIRIDVLVEKWSGSIEVGVTMHNPDFLEFPPTMTNLKTGTIMMSGCGILTNGKATKRDYGDFNLDELMVGDRIGLIRKHNGDIHYLINGLDQGVAASNVPELFWGVVDLYGRTVKVTIVDRDEREERNLITRRINIIRNGQSLQSFNDGSEEESDCLMFHPKCGAHVAVTNNNHTAFRPNALEDFNNGVVLTHRPLKVNEPFEVKLDKIVSKWAGSIEIGVTSHSPNDLEFPSTMTNIRSGTWMMTGNGVMHNGTTVLDDYGINLDRLQVGDRVAIVVKENGSLHLFVNGIDQGEVPAKITCPMYGVIDLYGQAAQATIIEYDLLCCCSTPSDVGFPFPSSQVDSRFHDVHGKNIRICNRGKTAVRLHSLTEFTNAVVVCNRAIKDNEMFAIIIEKIVDRWSGSIEAGVTSMKLDDPDQLPATMTDLDHDTWMLSGSTVMKDGVTIKHGYSLNLDTVQVGMTLGMMRHSDGSLHFYLDGVDQGEACSHIPDGVYPVIDLYGQCVQVSIVNSTEQTPVISSNENWAEEVIQSVPLNTSLFYKLDHCFNLYCGKNIVLSEDNTVATRSASYNYGIVFSNFPLEADKLYEMKITKWSASFAGSLSVGVTTVQPKKITLPPTISCLKPDVWYLTGDEVWHNGRIIKSHYCHDLHWLQYGCTIGIRVSTDRTLHFYINGQDQGVAACDMPTVVYAVVDLYGNVKEITMNRDVKDLKVSCHIPSADATDCGLSPVGSNPPDALTSSKDILRLDDLKAERAQMEFCLLKNIEKEKSTSIISSEITLAKEWKFFRELRGKNVKFLNNFKTAMRMESYNQGVVIVSKPLERNILFQVTIDNLNQRWVSSLMIGILCSPLTRSTLPVTAFGFKKGVWLIAGDSVYHNGQKIKSRFGLNLEQLTVSQKVGIMVDSDDQLILFIDEQEQGVAAQNIPPVCYVILDLYGQCEQITIASNDPVQEPEAEVDDTAIIIPDVITENVPSETVSSGLVAFEKADLERHEKESPSDDDSLETPIASADSKTAEKSSTSSLKLHKTHENNAMIASSSHSIQSLVSQTESHLKLDKTNENNAVIGSCSSAISKSSEFHSKTDKTNENNSVMGGSMTEFQTGSLTSSLCAGNSQDDSELAAVDKKSVSVTENFALQQNAENAKHVSSMNCDHKTNLNIANTMFIQAEKSSNKSKSTSRNNVSSPLNDRPVTLIKLNPNCEYRNRCCGFRNFLGLPAGFFSSDSSITCYCQNCCPIVTQEMKGDPPSSYSVPNGWCKFPLKKHLMTNNVDTLTLEKWHVAFVGVSIGNVRRILDSGQLLAPDKLMIGYSFEKQSKLKDDDNCKFQIVLSPMLKYATNVKFASEYQYLDQKTKNLYTCAAAFQVLVRPGSYKVGPPTSKITSKSLDPTFNVNTVEWVIKEKESTVLSAVLLKMDPS</sequence>
<feature type="domain" description="NHR" evidence="2">
    <location>
        <begin position="618"/>
        <end position="785"/>
    </location>
</feature>
<dbReference type="SMART" id="SM00588">
    <property type="entry name" value="NEUZ"/>
    <property type="match status" value="5"/>
</dbReference>
<dbReference type="InterPro" id="IPR006573">
    <property type="entry name" value="NHR_dom"/>
</dbReference>
<dbReference type="SUPFAM" id="SSF49899">
    <property type="entry name" value="Concanavalin A-like lectins/glucanases"/>
    <property type="match status" value="1"/>
</dbReference>
<feature type="domain" description="NHR" evidence="2">
    <location>
        <begin position="1056"/>
        <end position="1220"/>
    </location>
</feature>
<feature type="region of interest" description="Disordered" evidence="1">
    <location>
        <begin position="1262"/>
        <end position="1297"/>
    </location>
</feature>
<dbReference type="Gene3D" id="2.60.120.920">
    <property type="match status" value="6"/>
</dbReference>
<evidence type="ECO:0000259" key="2">
    <source>
        <dbReference type="PROSITE" id="PS51065"/>
    </source>
</evidence>
<dbReference type="InterPro" id="IPR037962">
    <property type="entry name" value="Neuralized"/>
</dbReference>
<dbReference type="CDD" id="cd12887">
    <property type="entry name" value="SPRY_NHR_like"/>
    <property type="match status" value="6"/>
</dbReference>
<accession>A0AAN9TAZ9</accession>
<dbReference type="PANTHER" id="PTHR12429:SF14">
    <property type="entry name" value="NEURALIZED-LIKE PROTEIN 4"/>
    <property type="match status" value="1"/>
</dbReference>
<dbReference type="InterPro" id="IPR013320">
    <property type="entry name" value="ConA-like_dom_sf"/>
</dbReference>
<organism evidence="3 4">
    <name type="scientific">Parthenolecanium corni</name>
    <dbReference type="NCBI Taxonomy" id="536013"/>
    <lineage>
        <taxon>Eukaryota</taxon>
        <taxon>Metazoa</taxon>
        <taxon>Ecdysozoa</taxon>
        <taxon>Arthropoda</taxon>
        <taxon>Hexapoda</taxon>
        <taxon>Insecta</taxon>
        <taxon>Pterygota</taxon>
        <taxon>Neoptera</taxon>
        <taxon>Paraneoptera</taxon>
        <taxon>Hemiptera</taxon>
        <taxon>Sternorrhyncha</taxon>
        <taxon>Coccoidea</taxon>
        <taxon>Coccidae</taxon>
        <taxon>Parthenolecanium</taxon>
    </lineage>
</organism>